<sequence>MKSYEKEVEVIWADMDPNQHMRHTSYSQYAAHTRISFFAQQGFPLQDLAKKGLGAILLREQSTYIRETQMHEKLSFNMLLKAATADYTFYTIEQEVRKENGKLAAKVLIDGSWIDMQARKITAPWPDLVAAVIDELPRHKDFEWKEPTYYRFK</sequence>
<dbReference type="AlphaFoldDB" id="H6L318"/>
<evidence type="ECO:0000313" key="1">
    <source>
        <dbReference type="EMBL" id="AFC23745.1"/>
    </source>
</evidence>
<name>H6L318_SAPGL</name>
<dbReference type="CDD" id="cd00586">
    <property type="entry name" value="4HBT"/>
    <property type="match status" value="1"/>
</dbReference>
<dbReference type="eggNOG" id="COG0824">
    <property type="taxonomic scope" value="Bacteria"/>
</dbReference>
<dbReference type="EC" id="3.1.2.-" evidence="1"/>
<protein>
    <submittedName>
        <fullName evidence="1">Thioesterase-like protein</fullName>
        <ecNumber evidence="1">3.1.2.-</ecNumber>
    </submittedName>
</protein>
<keyword evidence="2" id="KW-1185">Reference proteome</keyword>
<dbReference type="Gene3D" id="3.10.129.10">
    <property type="entry name" value="Hotdog Thioesterase"/>
    <property type="match status" value="1"/>
</dbReference>
<reference evidence="1 2" key="1">
    <citation type="journal article" date="2012" name="Stand. Genomic Sci.">
        <title>Complete genome sequencing and analysis of Saprospira grandis str. Lewin, a predatory marine bacterium.</title>
        <authorList>
            <person name="Saw J.H."/>
            <person name="Yuryev A."/>
            <person name="Kanbe M."/>
            <person name="Hou S."/>
            <person name="Young A.G."/>
            <person name="Aizawa S."/>
            <person name="Alam M."/>
        </authorList>
    </citation>
    <scope>NUCLEOTIDE SEQUENCE [LARGE SCALE GENOMIC DNA]</scope>
    <source>
        <strain evidence="1 2">Lewin</strain>
    </source>
</reference>
<dbReference type="OrthoDB" id="760345at2"/>
<dbReference type="SUPFAM" id="SSF54637">
    <property type="entry name" value="Thioesterase/thiol ester dehydrase-isomerase"/>
    <property type="match status" value="1"/>
</dbReference>
<dbReference type="KEGG" id="sgn:SGRA_1010"/>
<dbReference type="EMBL" id="CP002831">
    <property type="protein sequence ID" value="AFC23745.1"/>
    <property type="molecule type" value="Genomic_DNA"/>
</dbReference>
<keyword evidence="1" id="KW-0378">Hydrolase</keyword>
<accession>H6L318</accession>
<dbReference type="GO" id="GO:0016787">
    <property type="term" value="F:hydrolase activity"/>
    <property type="evidence" value="ECO:0007669"/>
    <property type="project" value="UniProtKB-KW"/>
</dbReference>
<dbReference type="InterPro" id="IPR029069">
    <property type="entry name" value="HotDog_dom_sf"/>
</dbReference>
<dbReference type="RefSeq" id="WP_015691394.1">
    <property type="nucleotide sequence ID" value="NC_016940.1"/>
</dbReference>
<gene>
    <name evidence="1" type="primary">ybgC</name>
    <name evidence="1" type="ordered locus">SGRA_1010</name>
</gene>
<dbReference type="HOGENOM" id="CLU_101141_4_0_10"/>
<evidence type="ECO:0000313" key="2">
    <source>
        <dbReference type="Proteomes" id="UP000007519"/>
    </source>
</evidence>
<dbReference type="Proteomes" id="UP000007519">
    <property type="component" value="Chromosome"/>
</dbReference>
<proteinExistence type="predicted"/>
<dbReference type="STRING" id="984262.SGRA_1010"/>
<dbReference type="Pfam" id="PF13279">
    <property type="entry name" value="4HBT_2"/>
    <property type="match status" value="1"/>
</dbReference>
<organism evidence="1 2">
    <name type="scientific">Saprospira grandis (strain Lewin)</name>
    <dbReference type="NCBI Taxonomy" id="984262"/>
    <lineage>
        <taxon>Bacteria</taxon>
        <taxon>Pseudomonadati</taxon>
        <taxon>Bacteroidota</taxon>
        <taxon>Saprospiria</taxon>
        <taxon>Saprospirales</taxon>
        <taxon>Saprospiraceae</taxon>
        <taxon>Saprospira</taxon>
    </lineage>
</organism>